<evidence type="ECO:0000313" key="1">
    <source>
        <dbReference type="EMBL" id="KAI4318542.1"/>
    </source>
</evidence>
<evidence type="ECO:0000313" key="2">
    <source>
        <dbReference type="Proteomes" id="UP001057402"/>
    </source>
</evidence>
<keyword evidence="2" id="KW-1185">Reference proteome</keyword>
<protein>
    <submittedName>
        <fullName evidence="1">Uncharacterized protein</fullName>
    </submittedName>
</protein>
<reference evidence="2" key="1">
    <citation type="journal article" date="2023" name="Front. Plant Sci.">
        <title>Chromosomal-level genome assembly of Melastoma candidum provides insights into trichome evolution.</title>
        <authorList>
            <person name="Zhong Y."/>
            <person name="Wu W."/>
            <person name="Sun C."/>
            <person name="Zou P."/>
            <person name="Liu Y."/>
            <person name="Dai S."/>
            <person name="Zhou R."/>
        </authorList>
    </citation>
    <scope>NUCLEOTIDE SEQUENCE [LARGE SCALE GENOMIC DNA]</scope>
</reference>
<comment type="caution">
    <text evidence="1">The sequence shown here is derived from an EMBL/GenBank/DDBJ whole genome shotgun (WGS) entry which is preliminary data.</text>
</comment>
<accession>A0ACB9M505</accession>
<dbReference type="Proteomes" id="UP001057402">
    <property type="component" value="Chromosome 10"/>
</dbReference>
<name>A0ACB9M505_9MYRT</name>
<proteinExistence type="predicted"/>
<dbReference type="EMBL" id="CM042889">
    <property type="protein sequence ID" value="KAI4318542.1"/>
    <property type="molecule type" value="Genomic_DNA"/>
</dbReference>
<organism evidence="1 2">
    <name type="scientific">Melastoma candidum</name>
    <dbReference type="NCBI Taxonomy" id="119954"/>
    <lineage>
        <taxon>Eukaryota</taxon>
        <taxon>Viridiplantae</taxon>
        <taxon>Streptophyta</taxon>
        <taxon>Embryophyta</taxon>
        <taxon>Tracheophyta</taxon>
        <taxon>Spermatophyta</taxon>
        <taxon>Magnoliopsida</taxon>
        <taxon>eudicotyledons</taxon>
        <taxon>Gunneridae</taxon>
        <taxon>Pentapetalae</taxon>
        <taxon>rosids</taxon>
        <taxon>malvids</taxon>
        <taxon>Myrtales</taxon>
        <taxon>Melastomataceae</taxon>
        <taxon>Melastomatoideae</taxon>
        <taxon>Melastomateae</taxon>
        <taxon>Melastoma</taxon>
    </lineage>
</organism>
<gene>
    <name evidence="1" type="ORF">MLD38_032232</name>
</gene>
<sequence length="166" mass="18478">MKERTNLRSKSVEDCSELLPHPHSPPHPGLPQLGSQPPTVKTVRNLEVLSEYDDCDGSGERFGVVLGLSSSVLSPAASAKKFTLDRKLKLGALSSSAEAKYSAMKRMFFVRRSVSVSESYCRIHDQSIEADCLDEEMGSPQKPDKQQQQHKGRKIIKACKRFFSLK</sequence>